<protein>
    <submittedName>
        <fullName evidence="1">Uncharacterized protein</fullName>
    </submittedName>
</protein>
<dbReference type="AlphaFoldDB" id="A0A833SS18"/>
<evidence type="ECO:0000313" key="2">
    <source>
        <dbReference type="Proteomes" id="UP000602510"/>
    </source>
</evidence>
<accession>A0A833SS18</accession>
<dbReference type="EMBL" id="WSZM01000226">
    <property type="protein sequence ID" value="KAF4037898.1"/>
    <property type="molecule type" value="Genomic_DNA"/>
</dbReference>
<organism evidence="1 2">
    <name type="scientific">Phytophthora infestans</name>
    <name type="common">Potato late blight agent</name>
    <name type="synonym">Botrytis infestans</name>
    <dbReference type="NCBI Taxonomy" id="4787"/>
    <lineage>
        <taxon>Eukaryota</taxon>
        <taxon>Sar</taxon>
        <taxon>Stramenopiles</taxon>
        <taxon>Oomycota</taxon>
        <taxon>Peronosporomycetes</taxon>
        <taxon>Peronosporales</taxon>
        <taxon>Peronosporaceae</taxon>
        <taxon>Phytophthora</taxon>
    </lineage>
</organism>
<reference evidence="1" key="1">
    <citation type="submission" date="2020-04" db="EMBL/GenBank/DDBJ databases">
        <title>Hybrid Assembly of Korean Phytophthora infestans isolates.</title>
        <authorList>
            <person name="Prokchorchik M."/>
            <person name="Lee Y."/>
            <person name="Seo J."/>
            <person name="Cho J.-H."/>
            <person name="Park Y.-E."/>
            <person name="Jang D.-C."/>
            <person name="Im J.-S."/>
            <person name="Choi J.-G."/>
            <person name="Park H.-J."/>
            <person name="Lee G.-B."/>
            <person name="Lee Y.-G."/>
            <person name="Hong S.-Y."/>
            <person name="Cho K."/>
            <person name="Sohn K.H."/>
        </authorList>
    </citation>
    <scope>NUCLEOTIDE SEQUENCE</scope>
    <source>
        <strain evidence="1">KR_1_A1</strain>
    </source>
</reference>
<gene>
    <name evidence="1" type="ORF">GN244_ATG10025</name>
</gene>
<name>A0A833SS18_PHYIN</name>
<sequence>MCSVENCTRKCYKATPCCWNHRGHVSKFTAVVKPVVESVPEIVVKPIVEPDSVVEAIAEPAVETIVEAVMPVVKPVVHSVAEAVVEPVLDRNLDYEYNYVHRGRQYEHWIKKHASGVGNVVDGKGKNRRFVWLYNHVDRSAFVKFAHEQLKHECHEVFIGNRKIKFFIDCDQKLTDAEFNAYEMTTDELVLQMATDYMVAFKHALEYIDCNFAIYEDDLDFLVTNRSRKMDGGVKLSTHIVTNIGFTVAECKAIVKYMLRESFTQISDVGDSYIEFVKSCIDLQPYRSNGSLSLPGGNKRGNVNQVIKPFNSTFNTPFLLDTAADMAYTDHDLTNDLEIKSADKPQEIFAESSSEFIDKAIQKISKIPDYDPFKFDVYGRAPKGNFLNPKQNANLLKLSG</sequence>
<dbReference type="Proteomes" id="UP000602510">
    <property type="component" value="Unassembled WGS sequence"/>
</dbReference>
<proteinExistence type="predicted"/>
<keyword evidence="2" id="KW-1185">Reference proteome</keyword>
<evidence type="ECO:0000313" key="1">
    <source>
        <dbReference type="EMBL" id="KAF4037898.1"/>
    </source>
</evidence>
<comment type="caution">
    <text evidence="1">The sequence shown here is derived from an EMBL/GenBank/DDBJ whole genome shotgun (WGS) entry which is preliminary data.</text>
</comment>